<feature type="signal peptide" evidence="1">
    <location>
        <begin position="1"/>
        <end position="38"/>
    </location>
</feature>
<dbReference type="STRING" id="285568.AQJ66_31700"/>
<evidence type="ECO:0008006" key="4">
    <source>
        <dbReference type="Google" id="ProtNLM"/>
    </source>
</evidence>
<keyword evidence="1" id="KW-0732">Signal</keyword>
<dbReference type="OrthoDB" id="4237098at2"/>
<feature type="chain" id="PRO_5007155256" description="Streptomyces killer toxin-like beta/gamma crystallin domain-containing protein" evidence="1">
    <location>
        <begin position="39"/>
        <end position="115"/>
    </location>
</feature>
<accession>A0A117R9D9</accession>
<evidence type="ECO:0000313" key="2">
    <source>
        <dbReference type="EMBL" id="KUN78298.1"/>
    </source>
</evidence>
<dbReference type="Proteomes" id="UP000053024">
    <property type="component" value="Unassembled WGS sequence"/>
</dbReference>
<name>A0A117R9D9_9ACTN</name>
<dbReference type="EMBL" id="LMWX01000058">
    <property type="protein sequence ID" value="KUN78298.1"/>
    <property type="molecule type" value="Genomic_DNA"/>
</dbReference>
<evidence type="ECO:0000256" key="1">
    <source>
        <dbReference type="SAM" id="SignalP"/>
    </source>
</evidence>
<keyword evidence="3" id="KW-1185">Reference proteome</keyword>
<dbReference type="RefSeq" id="WP_061928819.1">
    <property type="nucleotide sequence ID" value="NZ_JBEYBH010000019.1"/>
</dbReference>
<dbReference type="AlphaFoldDB" id="A0A117R9D9"/>
<proteinExistence type="predicted"/>
<evidence type="ECO:0000313" key="3">
    <source>
        <dbReference type="Proteomes" id="UP000053024"/>
    </source>
</evidence>
<protein>
    <recommendedName>
        <fullName evidence="4">Streptomyces killer toxin-like beta/gamma crystallin domain-containing protein</fullName>
    </recommendedName>
</protein>
<organism evidence="2 3">
    <name type="scientific">Streptomyces bungoensis</name>
    <dbReference type="NCBI Taxonomy" id="285568"/>
    <lineage>
        <taxon>Bacteria</taxon>
        <taxon>Bacillati</taxon>
        <taxon>Actinomycetota</taxon>
        <taxon>Actinomycetes</taxon>
        <taxon>Kitasatosporales</taxon>
        <taxon>Streptomycetaceae</taxon>
        <taxon>Streptomyces</taxon>
    </lineage>
</organism>
<comment type="caution">
    <text evidence="2">The sequence shown here is derived from an EMBL/GenBank/DDBJ whole genome shotgun (WGS) entry which is preliminary data.</text>
</comment>
<sequence length="115" mass="12355">MTEHTQPVRQARNTIARVTALAGVVIAAVALATPSALASGTSPKLNGCYSTWGSTGSVGHCVKVTKNGQYKNRGECTFGKEDSLWTDFWIGDSNPKWGGVECTYNISKSYIMYTS</sequence>
<gene>
    <name evidence="2" type="ORF">AQJ66_31700</name>
</gene>
<reference evidence="2 3" key="1">
    <citation type="submission" date="2015-10" db="EMBL/GenBank/DDBJ databases">
        <title>Draft genome sequence of Streptomyces bungoensis DSM 41781, type strain for the species Streptomyces bungoensis.</title>
        <authorList>
            <person name="Ruckert C."/>
            <person name="Winkler A."/>
            <person name="Kalinowski J."/>
            <person name="Kampfer P."/>
            <person name="Glaeser S."/>
        </authorList>
    </citation>
    <scope>NUCLEOTIDE SEQUENCE [LARGE SCALE GENOMIC DNA]</scope>
    <source>
        <strain evidence="2 3">DSM 41781</strain>
    </source>
</reference>